<dbReference type="Pfam" id="PF18728">
    <property type="entry name" value="HEPN_AbiV"/>
    <property type="match status" value="1"/>
</dbReference>
<evidence type="ECO:0008006" key="3">
    <source>
        <dbReference type="Google" id="ProtNLM"/>
    </source>
</evidence>
<dbReference type="Proteomes" id="UP000705379">
    <property type="component" value="Unassembled WGS sequence"/>
</dbReference>
<dbReference type="EMBL" id="QTKU01000001">
    <property type="protein sequence ID" value="MBS8259703.1"/>
    <property type="molecule type" value="Genomic_DNA"/>
</dbReference>
<organism evidence="1 2">
    <name type="scientific">Roseibium polysiphoniae</name>
    <dbReference type="NCBI Taxonomy" id="2571221"/>
    <lineage>
        <taxon>Bacteria</taxon>
        <taxon>Pseudomonadati</taxon>
        <taxon>Pseudomonadota</taxon>
        <taxon>Alphaproteobacteria</taxon>
        <taxon>Hyphomicrobiales</taxon>
        <taxon>Stappiaceae</taxon>
        <taxon>Roseibium</taxon>
    </lineage>
</organism>
<gene>
    <name evidence="1" type="ORF">DYI23_05680</name>
</gene>
<sequence length="243" mass="27249">MVASLMTTSTASQVELNRAIRASIDNCDRLIEESYDLEFREPADTRLFLLMIAQEEAAKAFLLYLVREEIITMSREVGRAMNDHACKQLVGILLDYLVAKWETIAELDEQIRYDLELGDLLPQDVGSALEILALEKVHAWRSGAPIWVEDPNYDRMVLKVSKGAIDRRKQDALYVRLSKTGAIASVPGKIKPEEANLAFDSVNEHIRFVDCAAFGDQGQTSIRFEKVLQALQVVFGSCDKAPT</sequence>
<reference evidence="1" key="2">
    <citation type="journal article" date="2021" name="Microorganisms">
        <title>Bacterial Dimethylsulfoniopropionate Biosynthesis in the East China Sea.</title>
        <authorList>
            <person name="Liu J."/>
            <person name="Zhang Y."/>
            <person name="Liu J."/>
            <person name="Zhong H."/>
            <person name="Williams B.T."/>
            <person name="Zheng Y."/>
            <person name="Curson A.R.J."/>
            <person name="Sun C."/>
            <person name="Sun H."/>
            <person name="Song D."/>
            <person name="Wagner Mackenzie B."/>
            <person name="Bermejo Martinez A."/>
            <person name="Todd J.D."/>
            <person name="Zhang X.H."/>
        </authorList>
    </citation>
    <scope>NUCLEOTIDE SEQUENCE</scope>
    <source>
        <strain evidence="1">AESS21</strain>
    </source>
</reference>
<name>A0A944GRG7_9HYPH</name>
<dbReference type="AlphaFoldDB" id="A0A944GRG7"/>
<comment type="caution">
    <text evidence="1">The sequence shown here is derived from an EMBL/GenBank/DDBJ whole genome shotgun (WGS) entry which is preliminary data.</text>
</comment>
<evidence type="ECO:0000313" key="2">
    <source>
        <dbReference type="Proteomes" id="UP000705379"/>
    </source>
</evidence>
<protein>
    <recommendedName>
        <fullName evidence="3">AbiV family abortive infection protein</fullName>
    </recommendedName>
</protein>
<proteinExistence type="predicted"/>
<dbReference type="InterPro" id="IPR030987">
    <property type="entry name" value="AbiV"/>
</dbReference>
<evidence type="ECO:0000313" key="1">
    <source>
        <dbReference type="EMBL" id="MBS8259703.1"/>
    </source>
</evidence>
<accession>A0A944GRG7</accession>
<reference evidence="1" key="1">
    <citation type="submission" date="2018-08" db="EMBL/GenBank/DDBJ databases">
        <authorList>
            <person name="Jin W."/>
            <person name="Wang H."/>
            <person name="Yang Y."/>
            <person name="Li M."/>
            <person name="Liu J."/>
        </authorList>
    </citation>
    <scope>NUCLEOTIDE SEQUENCE</scope>
    <source>
        <strain evidence="1">AESS21</strain>
    </source>
</reference>